<protein>
    <recommendedName>
        <fullName evidence="1">ANTAR domain-containing protein</fullName>
    </recommendedName>
</protein>
<dbReference type="AlphaFoldDB" id="A0A0F9WE77"/>
<evidence type="ECO:0000313" key="2">
    <source>
        <dbReference type="EMBL" id="KKN76553.1"/>
    </source>
</evidence>
<dbReference type="Pfam" id="PF03861">
    <property type="entry name" value="ANTAR"/>
    <property type="match status" value="1"/>
</dbReference>
<comment type="caution">
    <text evidence="2">The sequence shown here is derived from an EMBL/GenBank/DDBJ whole genome shotgun (WGS) entry which is preliminary data.</text>
</comment>
<sequence length="216" mass="24256">MTVTTRRNFRGHRALIVCAAERDQEVLTQFLVELGVTPVVHESLDEAGSDSPFDLVFFDDELGRQFDDIAHMIDRVQGPAIALIGSDAPSSVNWFIERRVSGYLTKPLRKAGILASLMIAYQTFNQCHETEQKLHRLEQQVRARQVVCTAAIKLIEDMVISVNDAFALLRSASMNRRLSLEDFAAMIVSGEIAVAALKEDADIIHRLREAQLNRYS</sequence>
<accession>A0A0F9WE77</accession>
<dbReference type="EMBL" id="LAZR01000294">
    <property type="protein sequence ID" value="KKN76553.1"/>
    <property type="molecule type" value="Genomic_DNA"/>
</dbReference>
<dbReference type="InterPro" id="IPR036388">
    <property type="entry name" value="WH-like_DNA-bd_sf"/>
</dbReference>
<feature type="domain" description="ANTAR" evidence="1">
    <location>
        <begin position="127"/>
        <end position="188"/>
    </location>
</feature>
<organism evidence="2">
    <name type="scientific">marine sediment metagenome</name>
    <dbReference type="NCBI Taxonomy" id="412755"/>
    <lineage>
        <taxon>unclassified sequences</taxon>
        <taxon>metagenomes</taxon>
        <taxon>ecological metagenomes</taxon>
    </lineage>
</organism>
<dbReference type="PIRSF" id="PIRSF036382">
    <property type="entry name" value="RR_antiterm"/>
    <property type="match status" value="1"/>
</dbReference>
<evidence type="ECO:0000259" key="1">
    <source>
        <dbReference type="PROSITE" id="PS50921"/>
    </source>
</evidence>
<dbReference type="Gene3D" id="1.10.10.10">
    <property type="entry name" value="Winged helix-like DNA-binding domain superfamily/Winged helix DNA-binding domain"/>
    <property type="match status" value="1"/>
</dbReference>
<dbReference type="SMART" id="SM01012">
    <property type="entry name" value="ANTAR"/>
    <property type="match status" value="1"/>
</dbReference>
<dbReference type="SUPFAM" id="SSF52172">
    <property type="entry name" value="CheY-like"/>
    <property type="match status" value="1"/>
</dbReference>
<dbReference type="InterPro" id="IPR049021">
    <property type="entry name" value="AmiR_N"/>
</dbReference>
<reference evidence="2" key="1">
    <citation type="journal article" date="2015" name="Nature">
        <title>Complex archaea that bridge the gap between prokaryotes and eukaryotes.</title>
        <authorList>
            <person name="Spang A."/>
            <person name="Saw J.H."/>
            <person name="Jorgensen S.L."/>
            <person name="Zaremba-Niedzwiedzka K."/>
            <person name="Martijn J."/>
            <person name="Lind A.E."/>
            <person name="van Eijk R."/>
            <person name="Schleper C."/>
            <person name="Guy L."/>
            <person name="Ettema T.J."/>
        </authorList>
    </citation>
    <scope>NUCLEOTIDE SEQUENCE</scope>
</reference>
<dbReference type="InterPro" id="IPR005561">
    <property type="entry name" value="ANTAR"/>
</dbReference>
<gene>
    <name evidence="2" type="ORF">LCGC14_0369240</name>
</gene>
<dbReference type="Gene3D" id="3.40.50.2300">
    <property type="match status" value="1"/>
</dbReference>
<proteinExistence type="predicted"/>
<dbReference type="PROSITE" id="PS50921">
    <property type="entry name" value="ANTAR"/>
    <property type="match status" value="1"/>
</dbReference>
<dbReference type="InterPro" id="IPR011006">
    <property type="entry name" value="CheY-like_superfamily"/>
</dbReference>
<dbReference type="Pfam" id="PF21332">
    <property type="entry name" value="AmiR_N"/>
    <property type="match status" value="1"/>
</dbReference>
<dbReference type="InterPro" id="IPR008327">
    <property type="entry name" value="Sig_transdc_resp-reg_antiterm"/>
</dbReference>
<dbReference type="GO" id="GO:0003723">
    <property type="term" value="F:RNA binding"/>
    <property type="evidence" value="ECO:0007669"/>
    <property type="project" value="InterPro"/>
</dbReference>
<name>A0A0F9WE77_9ZZZZ</name>